<proteinExistence type="predicted"/>
<gene>
    <name evidence="1" type="ORF">LCI18_006090</name>
</gene>
<protein>
    <submittedName>
        <fullName evidence="1">Uncharacterized protein</fullName>
    </submittedName>
</protein>
<keyword evidence="2" id="KW-1185">Reference proteome</keyword>
<sequence length="358" mass="38807">MAISYTRERHLAELAVLRASILTKRVQSAVCEISKDDNSPVTIADFAAQALLIGAIRAAFPNDAVLGEEDSAALRADKTLRNKVYELVVSAIDVVDSTRGCVLPKPASVQEMLDLIDLGGRGRGGDKGRVWIMDPIDGTAAFLKGQQYAVSLALIEDGQEVIGVLGCPNISAKMTRVSEEDVDQKLGIMLTAVRGRGATIRTMTQSGLEEASPLGLLKPFSSKNLHIVDCTTSMSSRHDLVAKLADDFKTAFPNTEVWSSHIRYAALVVGGGDVQFWIPTPQLSKMCVWDHAGSQLIFTELGGKVTDLDGRDVDFGAGRYLNRNRGLVVARGEIHTTVLRAMKKILAEEEQKLRAVYV</sequence>
<reference evidence="1" key="1">
    <citation type="submission" date="2021-11" db="EMBL/GenBank/DDBJ databases">
        <title>Fusarium solani-melongenae Genome sequencing and assembly.</title>
        <authorList>
            <person name="Xie S."/>
            <person name="Huang L."/>
            <person name="Zhang X."/>
        </authorList>
    </citation>
    <scope>NUCLEOTIDE SEQUENCE</scope>
    <source>
        <strain evidence="1">CRI 24-3</strain>
    </source>
</reference>
<evidence type="ECO:0000313" key="2">
    <source>
        <dbReference type="Proteomes" id="UP000830768"/>
    </source>
</evidence>
<evidence type="ECO:0000313" key="1">
    <source>
        <dbReference type="EMBL" id="UPK95155.1"/>
    </source>
</evidence>
<dbReference type="EMBL" id="CP090033">
    <property type="protein sequence ID" value="UPK95155.1"/>
    <property type="molecule type" value="Genomic_DNA"/>
</dbReference>
<organism evidence="1 2">
    <name type="scientific">Fusarium solani subsp. cucurbitae</name>
    <name type="common">Neocosmosporum cucurbitae</name>
    <dbReference type="NCBI Taxonomy" id="2747967"/>
    <lineage>
        <taxon>Eukaryota</taxon>
        <taxon>Fungi</taxon>
        <taxon>Dikarya</taxon>
        <taxon>Ascomycota</taxon>
        <taxon>Pezizomycotina</taxon>
        <taxon>Sordariomycetes</taxon>
        <taxon>Hypocreomycetidae</taxon>
        <taxon>Hypocreales</taxon>
        <taxon>Nectriaceae</taxon>
        <taxon>Fusarium</taxon>
        <taxon>Fusarium solani species complex</taxon>
    </lineage>
</organism>
<accession>A0ACD3Z217</accession>
<name>A0ACD3Z217_FUSSC</name>
<dbReference type="Proteomes" id="UP000830768">
    <property type="component" value="Chromosome 4"/>
</dbReference>